<name>A0A6P2CUC5_9BACT</name>
<organism evidence="8 9">
    <name type="scientific">Gemmata massiliana</name>
    <dbReference type="NCBI Taxonomy" id="1210884"/>
    <lineage>
        <taxon>Bacteria</taxon>
        <taxon>Pseudomonadati</taxon>
        <taxon>Planctomycetota</taxon>
        <taxon>Planctomycetia</taxon>
        <taxon>Gemmatales</taxon>
        <taxon>Gemmataceae</taxon>
        <taxon>Gemmata</taxon>
    </lineage>
</organism>
<dbReference type="PANTHER" id="PTHR23505:SF79">
    <property type="entry name" value="PROTEIN SPINSTER"/>
    <property type="match status" value="1"/>
</dbReference>
<feature type="transmembrane region" description="Helical" evidence="6">
    <location>
        <begin position="337"/>
        <end position="357"/>
    </location>
</feature>
<dbReference type="InterPro" id="IPR044770">
    <property type="entry name" value="MFS_spinster-like"/>
</dbReference>
<feature type="transmembrane region" description="Helical" evidence="6">
    <location>
        <begin position="154"/>
        <end position="179"/>
    </location>
</feature>
<feature type="transmembrane region" description="Helical" evidence="6">
    <location>
        <begin position="185"/>
        <end position="202"/>
    </location>
</feature>
<feature type="transmembrane region" description="Helical" evidence="6">
    <location>
        <begin position="233"/>
        <end position="254"/>
    </location>
</feature>
<evidence type="ECO:0000256" key="4">
    <source>
        <dbReference type="ARBA" id="ARBA00022989"/>
    </source>
</evidence>
<dbReference type="Proteomes" id="UP000464178">
    <property type="component" value="Chromosome"/>
</dbReference>
<evidence type="ECO:0000256" key="6">
    <source>
        <dbReference type="SAM" id="Phobius"/>
    </source>
</evidence>
<keyword evidence="4 6" id="KW-1133">Transmembrane helix</keyword>
<feature type="transmembrane region" description="Helical" evidence="6">
    <location>
        <begin position="396"/>
        <end position="418"/>
    </location>
</feature>
<feature type="transmembrane region" description="Helical" evidence="6">
    <location>
        <begin position="94"/>
        <end position="115"/>
    </location>
</feature>
<dbReference type="KEGG" id="gms:SOIL9_69240"/>
<feature type="domain" description="Major facilitator superfamily (MFS) profile" evidence="7">
    <location>
        <begin position="22"/>
        <end position="485"/>
    </location>
</feature>
<evidence type="ECO:0000259" key="7">
    <source>
        <dbReference type="PROSITE" id="PS50850"/>
    </source>
</evidence>
<dbReference type="RefSeq" id="WP_162665877.1">
    <property type="nucleotide sequence ID" value="NZ_LR593886.1"/>
</dbReference>
<evidence type="ECO:0000256" key="5">
    <source>
        <dbReference type="ARBA" id="ARBA00023136"/>
    </source>
</evidence>
<dbReference type="Gene3D" id="1.20.1250.20">
    <property type="entry name" value="MFS general substrate transporter like domains"/>
    <property type="match status" value="2"/>
</dbReference>
<dbReference type="PANTHER" id="PTHR23505">
    <property type="entry name" value="SPINSTER"/>
    <property type="match status" value="1"/>
</dbReference>
<evidence type="ECO:0000313" key="8">
    <source>
        <dbReference type="EMBL" id="VTR90790.1"/>
    </source>
</evidence>
<feature type="transmembrane region" description="Helical" evidence="6">
    <location>
        <begin position="65"/>
        <end position="87"/>
    </location>
</feature>
<dbReference type="AlphaFoldDB" id="A0A6P2CUC5"/>
<dbReference type="InterPro" id="IPR020846">
    <property type="entry name" value="MFS_dom"/>
</dbReference>
<keyword evidence="2" id="KW-0813">Transport</keyword>
<dbReference type="Pfam" id="PF07690">
    <property type="entry name" value="MFS_1"/>
    <property type="match status" value="1"/>
</dbReference>
<gene>
    <name evidence="8" type="ORF">SOIL9_69240</name>
</gene>
<dbReference type="InterPro" id="IPR011701">
    <property type="entry name" value="MFS"/>
</dbReference>
<evidence type="ECO:0000256" key="3">
    <source>
        <dbReference type="ARBA" id="ARBA00022692"/>
    </source>
</evidence>
<evidence type="ECO:0000256" key="1">
    <source>
        <dbReference type="ARBA" id="ARBA00004141"/>
    </source>
</evidence>
<dbReference type="SUPFAM" id="SSF103473">
    <property type="entry name" value="MFS general substrate transporter"/>
    <property type="match status" value="2"/>
</dbReference>
<feature type="transmembrane region" description="Helical" evidence="6">
    <location>
        <begin position="430"/>
        <end position="453"/>
    </location>
</feature>
<dbReference type="InterPro" id="IPR036259">
    <property type="entry name" value="MFS_trans_sf"/>
</dbReference>
<feature type="transmembrane region" description="Helical" evidence="6">
    <location>
        <begin position="121"/>
        <end position="142"/>
    </location>
</feature>
<keyword evidence="9" id="KW-1185">Reference proteome</keyword>
<dbReference type="CDD" id="cd17328">
    <property type="entry name" value="MFS_spinster_like"/>
    <property type="match status" value="1"/>
</dbReference>
<dbReference type="GO" id="GO:0022857">
    <property type="term" value="F:transmembrane transporter activity"/>
    <property type="evidence" value="ECO:0007669"/>
    <property type="project" value="InterPro"/>
</dbReference>
<dbReference type="EMBL" id="LR593886">
    <property type="protein sequence ID" value="VTR90790.1"/>
    <property type="molecule type" value="Genomic_DNA"/>
</dbReference>
<accession>A0A6P2CUC5</accession>
<feature type="transmembrane region" description="Helical" evidence="6">
    <location>
        <begin position="459"/>
        <end position="480"/>
    </location>
</feature>
<reference evidence="8 9" key="1">
    <citation type="submission" date="2019-05" db="EMBL/GenBank/DDBJ databases">
        <authorList>
            <consortium name="Science for Life Laboratories"/>
        </authorList>
    </citation>
    <scope>NUCLEOTIDE SEQUENCE [LARGE SCALE GENOMIC DNA]</scope>
    <source>
        <strain evidence="8">Soil9</strain>
    </source>
</reference>
<sequence length="494" mass="52256">MHTGTATNSTGPDQPVPGARSALVLLIVINLFNYIDRQVLSAVLPRLQLDGTIIDPNDPDPNFKLGLLTSAFMVTYMLGSPLFGWLDGRGVRRWMILGIGVTLWSLASGFSGFATGYAMLLATRCLVGIGEAAYAPVASAMLSDAYPARQRGPVLAGFNMAIPVGSALGFGIGGLISGITGDWRPAFWFTFSGLILGAVCFARKELPRPAAVSEEAHPSYGAVLKKLTRIRSFVMCCAGMTAITFVIGGVGVWVPVYFFQREARFEITEPVLKELEKQLPAQEVNKLRPLADGTERAYPEMKKLVAGALGENAKAHAEKVFLASATPASPNPATLPIIFGAILVLGGLAATAAGAWLGEKLRARGVRGAYFLVIGGGAAFAVPSFLGILYTPLPLSWVFTFLTIFGLFLHVGPGNTILANVVRSDIRGTAFAINVLVIHALGDVISPPLIGAIGDATSLQFAFALTTVVIAVGAVLWFWGAKYLDEDTAKAESL</sequence>
<comment type="subcellular location">
    <subcellularLocation>
        <location evidence="1">Membrane</location>
        <topology evidence="1">Multi-pass membrane protein</topology>
    </subcellularLocation>
</comment>
<keyword evidence="5 6" id="KW-0472">Membrane</keyword>
<dbReference type="PROSITE" id="PS50850">
    <property type="entry name" value="MFS"/>
    <property type="match status" value="1"/>
</dbReference>
<keyword evidence="3 6" id="KW-0812">Transmembrane</keyword>
<feature type="transmembrane region" description="Helical" evidence="6">
    <location>
        <begin position="369"/>
        <end position="390"/>
    </location>
</feature>
<dbReference type="GO" id="GO:0016020">
    <property type="term" value="C:membrane"/>
    <property type="evidence" value="ECO:0007669"/>
    <property type="project" value="UniProtKB-SubCell"/>
</dbReference>
<evidence type="ECO:0000313" key="9">
    <source>
        <dbReference type="Proteomes" id="UP000464178"/>
    </source>
</evidence>
<evidence type="ECO:0000256" key="2">
    <source>
        <dbReference type="ARBA" id="ARBA00022448"/>
    </source>
</evidence>
<proteinExistence type="predicted"/>
<protein>
    <recommendedName>
        <fullName evidence="7">Major facilitator superfamily (MFS) profile domain-containing protein</fullName>
    </recommendedName>
</protein>